<proteinExistence type="predicted"/>
<protein>
    <submittedName>
        <fullName evidence="1">Uncharacterized protein</fullName>
    </submittedName>
</protein>
<comment type="caution">
    <text evidence="1">The sequence shown here is derived from an EMBL/GenBank/DDBJ whole genome shotgun (WGS) entry which is preliminary data.</text>
</comment>
<organism evidence="1 2">
    <name type="scientific">Pistacia integerrima</name>
    <dbReference type="NCBI Taxonomy" id="434235"/>
    <lineage>
        <taxon>Eukaryota</taxon>
        <taxon>Viridiplantae</taxon>
        <taxon>Streptophyta</taxon>
        <taxon>Embryophyta</taxon>
        <taxon>Tracheophyta</taxon>
        <taxon>Spermatophyta</taxon>
        <taxon>Magnoliopsida</taxon>
        <taxon>eudicotyledons</taxon>
        <taxon>Gunneridae</taxon>
        <taxon>Pentapetalae</taxon>
        <taxon>rosids</taxon>
        <taxon>malvids</taxon>
        <taxon>Sapindales</taxon>
        <taxon>Anacardiaceae</taxon>
        <taxon>Pistacia</taxon>
    </lineage>
</organism>
<dbReference type="Proteomes" id="UP001163603">
    <property type="component" value="Chromosome 1"/>
</dbReference>
<evidence type="ECO:0000313" key="1">
    <source>
        <dbReference type="EMBL" id="KAJ0053165.1"/>
    </source>
</evidence>
<gene>
    <name evidence="1" type="ORF">Pint_02071</name>
</gene>
<name>A0ACC0ZMC0_9ROSI</name>
<accession>A0ACC0ZMC0</accession>
<keyword evidence="2" id="KW-1185">Reference proteome</keyword>
<reference evidence="2" key="1">
    <citation type="journal article" date="2023" name="G3 (Bethesda)">
        <title>Genome assembly and association tests identify interacting loci associated with vigor, precocity, and sex in interspecific pistachio rootstocks.</title>
        <authorList>
            <person name="Palmer W."/>
            <person name="Jacygrad E."/>
            <person name="Sagayaradj S."/>
            <person name="Cavanaugh K."/>
            <person name="Han R."/>
            <person name="Bertier L."/>
            <person name="Beede B."/>
            <person name="Kafkas S."/>
            <person name="Golino D."/>
            <person name="Preece J."/>
            <person name="Michelmore R."/>
        </authorList>
    </citation>
    <scope>NUCLEOTIDE SEQUENCE [LARGE SCALE GENOMIC DNA]</scope>
</reference>
<evidence type="ECO:0000313" key="2">
    <source>
        <dbReference type="Proteomes" id="UP001163603"/>
    </source>
</evidence>
<dbReference type="EMBL" id="CM047736">
    <property type="protein sequence ID" value="KAJ0053165.1"/>
    <property type="molecule type" value="Genomic_DNA"/>
</dbReference>
<sequence length="434" mass="48938">MTSLLYWKLSAFTVAGRRDYRVSDLRDKLDRRLSPQRRYSPGSDAGGRHTFHGLSPSRSLEKERKRRRKQHIDGQNDSSGSLKILDGIGDRVKDRKFTSSGSKIILQEQLKEVQSDISTLELQKHQLEIDVDEKVQEADILSSRIKELQTQLNKEKEECKRIALKIKKFIKEHNRHVRIQDELKRQVMVCLKPLLSQARLQKLGNQLGSDATVTGVNEEDSSINIVSDGETANKHLISPQNDVLTISSPNKTKLHVDRVTAEESIQEANLTKDRGRWTESIPSEKVSRWNVHPFQSNVGIEVEAVNDGNSNHGPLLDQGKLKRRKNISTSFPAADKLTNLGSGNLLPSTSIAAHAVDDEVETEVEKIEQVVEMASARNDKRVIFNAKRMPFRLPPSSTNPPKCLFTGQFVHSLPFLKYLMLNYAGDDENVDVVG</sequence>